<keyword evidence="5" id="KW-0326">Glycosidase</keyword>
<evidence type="ECO:0000313" key="11">
    <source>
        <dbReference type="Proteomes" id="UP000007306"/>
    </source>
</evidence>
<dbReference type="GO" id="GO:0005829">
    <property type="term" value="C:cytosol"/>
    <property type="evidence" value="ECO:0007669"/>
    <property type="project" value="EnsemblPlants"/>
</dbReference>
<evidence type="ECO:0000256" key="3">
    <source>
        <dbReference type="ARBA" id="ARBA00022490"/>
    </source>
</evidence>
<reference evidence="10 11" key="2">
    <citation type="submission" date="2018-04" db="EMBL/GenBank/DDBJ databases">
        <title>OglaRS2 (Oryza glaberrima Reference Sequence Version 2).</title>
        <authorList>
            <person name="Zhang J."/>
            <person name="Kudrna D."/>
            <person name="Lee S."/>
            <person name="Talag J."/>
            <person name="Rajasekar S."/>
            <person name="Wing R.A."/>
        </authorList>
    </citation>
    <scope>NUCLEOTIDE SEQUENCE [LARGE SCALE GENOMIC DNA]</scope>
    <source>
        <strain evidence="10 11">cv. IRGC 96717</strain>
    </source>
</reference>
<name>I1PCE5_ORYGL</name>
<dbReference type="Proteomes" id="UP000007306">
    <property type="component" value="Chromosome 3"/>
</dbReference>
<keyword evidence="4" id="KW-0378">Hydrolase</keyword>
<evidence type="ECO:0000256" key="8">
    <source>
        <dbReference type="ARBA" id="ARBA00066757"/>
    </source>
</evidence>
<organism evidence="10 11">
    <name type="scientific">Oryza glaberrima</name>
    <name type="common">African rice</name>
    <dbReference type="NCBI Taxonomy" id="4538"/>
    <lineage>
        <taxon>Eukaryota</taxon>
        <taxon>Viridiplantae</taxon>
        <taxon>Streptophyta</taxon>
        <taxon>Embryophyta</taxon>
        <taxon>Tracheophyta</taxon>
        <taxon>Spermatophyta</taxon>
        <taxon>Magnoliopsida</taxon>
        <taxon>Liliopsida</taxon>
        <taxon>Poales</taxon>
        <taxon>Poaceae</taxon>
        <taxon>BOP clade</taxon>
        <taxon>Oryzoideae</taxon>
        <taxon>Oryzeae</taxon>
        <taxon>Oryzinae</taxon>
        <taxon>Oryza</taxon>
    </lineage>
</organism>
<evidence type="ECO:0000256" key="1">
    <source>
        <dbReference type="ARBA" id="ARBA00004496"/>
    </source>
</evidence>
<dbReference type="PANTHER" id="PTHR12304">
    <property type="entry name" value="INOSINE-URIDINE PREFERRING NUCLEOSIDE HYDROLASE"/>
    <property type="match status" value="1"/>
</dbReference>
<dbReference type="EC" id="3.2.2.3" evidence="8"/>
<dbReference type="FunFam" id="3.90.245.10:FF:000004">
    <property type="entry name" value="Probable uridine nucleosidase 1"/>
    <property type="match status" value="1"/>
</dbReference>
<dbReference type="eggNOG" id="KOG2938">
    <property type="taxonomic scope" value="Eukaryota"/>
</dbReference>
<comment type="function">
    <text evidence="7">Involved in pyrimidine breakdown.</text>
</comment>
<dbReference type="HOGENOM" id="CLU_036838_2_1_1"/>
<comment type="similarity">
    <text evidence="2">Belongs to the IUNH family.</text>
</comment>
<comment type="catalytic activity">
    <reaction evidence="6">
        <text>uridine + H2O = D-ribose + uracil</text>
        <dbReference type="Rhea" id="RHEA:15577"/>
        <dbReference type="ChEBI" id="CHEBI:15377"/>
        <dbReference type="ChEBI" id="CHEBI:16704"/>
        <dbReference type="ChEBI" id="CHEBI:17568"/>
        <dbReference type="ChEBI" id="CHEBI:47013"/>
        <dbReference type="EC" id="3.2.2.3"/>
    </reaction>
</comment>
<dbReference type="InterPro" id="IPR001910">
    <property type="entry name" value="Inosine/uridine_hydrolase_dom"/>
</dbReference>
<dbReference type="GO" id="GO:0046982">
    <property type="term" value="F:protein heterodimerization activity"/>
    <property type="evidence" value="ECO:0007669"/>
    <property type="project" value="EnsemblPlants"/>
</dbReference>
<keyword evidence="3" id="KW-0963">Cytoplasm</keyword>
<comment type="subcellular location">
    <subcellularLocation>
        <location evidence="1">Cytoplasm</location>
    </subcellularLocation>
</comment>
<dbReference type="STRING" id="4538.I1PCE5"/>
<evidence type="ECO:0000313" key="10">
    <source>
        <dbReference type="EnsemblPlants" id="ORGLA03G0204100.1"/>
    </source>
</evidence>
<evidence type="ECO:0000256" key="7">
    <source>
        <dbReference type="ARBA" id="ARBA00057990"/>
    </source>
</evidence>
<dbReference type="OMA" id="HMHDPFA"/>
<keyword evidence="11" id="KW-1185">Reference proteome</keyword>
<evidence type="ECO:0000256" key="2">
    <source>
        <dbReference type="ARBA" id="ARBA00009176"/>
    </source>
</evidence>
<protein>
    <recommendedName>
        <fullName evidence="8">uridine nucleosidase</fullName>
        <ecNumber evidence="8">3.2.2.3</ecNumber>
    </recommendedName>
</protein>
<dbReference type="InterPro" id="IPR036452">
    <property type="entry name" value="Ribo_hydro-like"/>
</dbReference>
<dbReference type="GO" id="GO:0035251">
    <property type="term" value="F:UDP-glucosyltransferase activity"/>
    <property type="evidence" value="ECO:0007669"/>
    <property type="project" value="EnsemblPlants"/>
</dbReference>
<dbReference type="Pfam" id="PF01156">
    <property type="entry name" value="IU_nuc_hydro"/>
    <property type="match status" value="1"/>
</dbReference>
<dbReference type="GO" id="GO:0010150">
    <property type="term" value="P:leaf senescence"/>
    <property type="evidence" value="ECO:0007669"/>
    <property type="project" value="EnsemblPlants"/>
</dbReference>
<dbReference type="PANTHER" id="PTHR12304:SF4">
    <property type="entry name" value="URIDINE NUCLEOSIDASE"/>
    <property type="match status" value="1"/>
</dbReference>
<dbReference type="SUPFAM" id="SSF53590">
    <property type="entry name" value="Nucleoside hydrolase"/>
    <property type="match status" value="1"/>
</dbReference>
<dbReference type="CDD" id="cd02650">
    <property type="entry name" value="nuc_hydro_CaPnhB"/>
    <property type="match status" value="1"/>
</dbReference>
<evidence type="ECO:0000256" key="5">
    <source>
        <dbReference type="ARBA" id="ARBA00023295"/>
    </source>
</evidence>
<dbReference type="AlphaFoldDB" id="I1PCE5"/>
<reference evidence="10" key="1">
    <citation type="submission" date="2015-06" db="UniProtKB">
        <authorList>
            <consortium name="EnsemblPlants"/>
        </authorList>
    </citation>
    <scope>IDENTIFICATION</scope>
</reference>
<dbReference type="EnsemblPlants" id="ORGLA03G0204100.1">
    <property type="protein sequence ID" value="ORGLA03G0204100.1"/>
    <property type="gene ID" value="ORGLA03G0204100"/>
</dbReference>
<dbReference type="Gramene" id="ORGLA03G0204100.1">
    <property type="protein sequence ID" value="ORGLA03G0204100.1"/>
    <property type="gene ID" value="ORGLA03G0204100"/>
</dbReference>
<evidence type="ECO:0000259" key="9">
    <source>
        <dbReference type="Pfam" id="PF01156"/>
    </source>
</evidence>
<dbReference type="InterPro" id="IPR023186">
    <property type="entry name" value="IUNH"/>
</dbReference>
<evidence type="ECO:0000256" key="4">
    <source>
        <dbReference type="ARBA" id="ARBA00022801"/>
    </source>
</evidence>
<evidence type="ECO:0000256" key="6">
    <source>
        <dbReference type="ARBA" id="ARBA00051638"/>
    </source>
</evidence>
<sequence>MTTTKKKLVIDTDPGIDDAMAIFVALRSPEVELLGLTTIFGNVYTTLATRNALHLLEAVGRTDIPVAEGSHVTIKQVVILFDFAVHGTKKATKLRIASFVHGSDGLGNQNFPPPTGKPLDQSAAAFLVKQANLYPGQVTVVALGPLTNLALAIELDPSFPKKIGQIVILGGAYSVNGNVNPAAEANIFGDPDAADIVFTSGADILAVGINITHQVVLSDADREKLEQSDSKYARYLSKILGLYYDYHKDAYFIKGVYLHDPATLIAAVDPSLMTYTEGVVRVQTDGITKGLTVFDTTKKRYGEITAWTGKPTVKVAVTVDAPAVVEMIMQRLTTDD</sequence>
<feature type="domain" description="Inosine/uridine-preferring nucleoside hydrolase" evidence="9">
    <location>
        <begin position="8"/>
        <end position="325"/>
    </location>
</feature>
<dbReference type="Gene3D" id="3.90.245.10">
    <property type="entry name" value="Ribonucleoside hydrolase-like"/>
    <property type="match status" value="1"/>
</dbReference>
<dbReference type="GO" id="GO:0045437">
    <property type="term" value="F:uridine nucleosidase activity"/>
    <property type="evidence" value="ECO:0007669"/>
    <property type="project" value="UniProtKB-EC"/>
</dbReference>
<proteinExistence type="inferred from homology"/>
<dbReference type="GO" id="GO:0047724">
    <property type="term" value="F:inosine nucleosidase activity"/>
    <property type="evidence" value="ECO:0007669"/>
    <property type="project" value="EnsemblPlants"/>
</dbReference>
<accession>I1PCE5</accession>
<dbReference type="GO" id="GO:0006148">
    <property type="term" value="P:inosine catabolic process"/>
    <property type="evidence" value="ECO:0007669"/>
    <property type="project" value="EnsemblPlants"/>
</dbReference>